<comment type="caution">
    <text evidence="1">Lacks conserved residue(s) required for the propagation of feature annotation.</text>
</comment>
<dbReference type="GO" id="GO:0005737">
    <property type="term" value="C:cytoplasm"/>
    <property type="evidence" value="ECO:0007669"/>
    <property type="project" value="InterPro"/>
</dbReference>
<dbReference type="PANTHER" id="PTHR40398">
    <property type="entry name" value="PTS SYSTEM GLUCITOL/SORBITOL-SPECIFIC EIIA COMPONENT"/>
    <property type="match status" value="1"/>
</dbReference>
<gene>
    <name evidence="2" type="ORF">DT351_08340</name>
</gene>
<dbReference type="Gene3D" id="2.40.33.40">
    <property type="entry name" value="Phosphotransferase system, glucitol/sorbitol-specific IIA component"/>
    <property type="match status" value="1"/>
</dbReference>
<dbReference type="GO" id="GO:0009401">
    <property type="term" value="P:phosphoenolpyruvate-dependent sugar phosphotransferase system"/>
    <property type="evidence" value="ECO:0007669"/>
    <property type="project" value="InterPro"/>
</dbReference>
<sequence length="130" mass="14028">MMNTQAEVISIGNDAIDDQEPMVILFDEHATTAIQNVALIQHFMDEAAKKQLTLTTDSAVIINQQPYTITYVGALVNPNLNSIGHVALVFGPAPQEDQLQSGLYLTPAAAGVPAVPEFKVGTQITYQETM</sequence>
<evidence type="ECO:0000313" key="3">
    <source>
        <dbReference type="Proteomes" id="UP000257607"/>
    </source>
</evidence>
<dbReference type="OrthoDB" id="7065254at2"/>
<proteinExistence type="predicted"/>
<dbReference type="Proteomes" id="UP000257607">
    <property type="component" value="Chromosome"/>
</dbReference>
<protein>
    <submittedName>
        <fullName evidence="2">PTS sorbitol transporter subunit IIA</fullName>
    </submittedName>
</protein>
<dbReference type="PANTHER" id="PTHR40398:SF1">
    <property type="entry name" value="PTS SYSTEM GLUCITOL_SORBITOL-SPECIFIC EIIA COMPONENT"/>
    <property type="match status" value="1"/>
</dbReference>
<dbReference type="Pfam" id="PF03829">
    <property type="entry name" value="PTSIIA_gutA"/>
    <property type="match status" value="1"/>
</dbReference>
<dbReference type="GO" id="GO:0008982">
    <property type="term" value="F:protein-N(PI)-phosphohistidine-sugar phosphotransferase activity"/>
    <property type="evidence" value="ECO:0007669"/>
    <property type="project" value="InterPro"/>
</dbReference>
<dbReference type="InterPro" id="IPR036665">
    <property type="entry name" value="PTS_IIA_glucitol/sorbitol_sf"/>
</dbReference>
<reference evidence="2 3" key="1">
    <citation type="submission" date="2018-07" db="EMBL/GenBank/DDBJ databases">
        <title>Lactobacillus curvatus genome sequence.</title>
        <authorList>
            <person name="Prechtl R."/>
        </authorList>
    </citation>
    <scope>NUCLEOTIDE SEQUENCE [LARGE SCALE GENOMIC DNA]</scope>
    <source>
        <strain evidence="2 3">TMW 1.1928</strain>
    </source>
</reference>
<name>A0A385AFB9_LATCU</name>
<dbReference type="SUPFAM" id="SSF141530">
    <property type="entry name" value="PTSIIA/GutA-like"/>
    <property type="match status" value="1"/>
</dbReference>
<dbReference type="AlphaFoldDB" id="A0A385AFB9"/>
<dbReference type="InterPro" id="IPR004716">
    <property type="entry name" value="PTS_IIA_glucitol/sorbitol-sp"/>
</dbReference>
<evidence type="ECO:0000313" key="2">
    <source>
        <dbReference type="EMBL" id="AXN36375.1"/>
    </source>
</evidence>
<dbReference type="PROSITE" id="PS51097">
    <property type="entry name" value="PTS_EIIA_TYPE_5"/>
    <property type="match status" value="1"/>
</dbReference>
<accession>A0A385AFB9</accession>
<organism evidence="2 3">
    <name type="scientific">Latilactobacillus curvatus</name>
    <name type="common">Lactobacillus curvatus</name>
    <dbReference type="NCBI Taxonomy" id="28038"/>
    <lineage>
        <taxon>Bacteria</taxon>
        <taxon>Bacillati</taxon>
        <taxon>Bacillota</taxon>
        <taxon>Bacilli</taxon>
        <taxon>Lactobacillales</taxon>
        <taxon>Lactobacillaceae</taxon>
        <taxon>Latilactobacillus</taxon>
    </lineage>
</organism>
<dbReference type="EMBL" id="CP031003">
    <property type="protein sequence ID" value="AXN36375.1"/>
    <property type="molecule type" value="Genomic_DNA"/>
</dbReference>
<evidence type="ECO:0000256" key="1">
    <source>
        <dbReference type="PROSITE-ProRule" id="PRU00420"/>
    </source>
</evidence>
<dbReference type="GO" id="GO:0016301">
    <property type="term" value="F:kinase activity"/>
    <property type="evidence" value="ECO:0007669"/>
    <property type="project" value="TreeGrafter"/>
</dbReference>